<dbReference type="AlphaFoldDB" id="A0AAW4PFQ3"/>
<dbReference type="GO" id="GO:0009055">
    <property type="term" value="F:electron transfer activity"/>
    <property type="evidence" value="ECO:0007669"/>
    <property type="project" value="InterPro"/>
</dbReference>
<dbReference type="InterPro" id="IPR000923">
    <property type="entry name" value="BlueCu_1"/>
</dbReference>
<dbReference type="Pfam" id="PF00127">
    <property type="entry name" value="Copper-bind"/>
    <property type="match status" value="1"/>
</dbReference>
<dbReference type="NCBIfam" id="TIGR03102">
    <property type="entry name" value="halo_cynanin"/>
    <property type="match status" value="1"/>
</dbReference>
<dbReference type="GO" id="GO:0042597">
    <property type="term" value="C:periplasmic space"/>
    <property type="evidence" value="ECO:0007669"/>
    <property type="project" value="UniProtKB-SubCell"/>
</dbReference>
<evidence type="ECO:0000313" key="12">
    <source>
        <dbReference type="Proteomes" id="UP001430455"/>
    </source>
</evidence>
<keyword evidence="7 9" id="KW-0186">Copper</keyword>
<protein>
    <submittedName>
        <fullName evidence="11">Halocyanin domain-containing protein</fullName>
    </submittedName>
</protein>
<dbReference type="GO" id="GO:0005507">
    <property type="term" value="F:copper ion binding"/>
    <property type="evidence" value="ECO:0007669"/>
    <property type="project" value="InterPro"/>
</dbReference>
<evidence type="ECO:0000256" key="2">
    <source>
        <dbReference type="ARBA" id="ARBA00004418"/>
    </source>
</evidence>
<dbReference type="GO" id="GO:0016020">
    <property type="term" value="C:membrane"/>
    <property type="evidence" value="ECO:0007669"/>
    <property type="project" value="UniProtKB-SubCell"/>
</dbReference>
<evidence type="ECO:0000256" key="3">
    <source>
        <dbReference type="ARBA" id="ARBA00022448"/>
    </source>
</evidence>
<gene>
    <name evidence="11" type="ORF">EGH23_16520</name>
</gene>
<reference evidence="11 12" key="1">
    <citation type="submission" date="2021-06" db="EMBL/GenBank/DDBJ databases">
        <title>Halomicroarcula sp. a new haloarchaeum isolated from saline soil.</title>
        <authorList>
            <person name="Duran-Viseras A."/>
            <person name="Sanchez-Porro C."/>
            <person name="Ventosa A."/>
        </authorList>
    </citation>
    <scope>NUCLEOTIDE SEQUENCE [LARGE SCALE GENOMIC DNA]</scope>
    <source>
        <strain evidence="11 12">F27</strain>
    </source>
</reference>
<comment type="caution">
    <text evidence="11">The sequence shown here is derived from an EMBL/GenBank/DDBJ whole genome shotgun (WGS) entry which is preliminary data.</text>
</comment>
<dbReference type="PROSITE" id="PS51318">
    <property type="entry name" value="TAT"/>
    <property type="match status" value="1"/>
</dbReference>
<dbReference type="PANTHER" id="PTHR34192:SF10">
    <property type="entry name" value="PLASTOCYANIN MAJOR ISOFORM, CHLOROPLASTIC-RELATED"/>
    <property type="match status" value="1"/>
</dbReference>
<evidence type="ECO:0000259" key="10">
    <source>
        <dbReference type="Pfam" id="PF00127"/>
    </source>
</evidence>
<dbReference type="RefSeq" id="WP_220581090.1">
    <property type="nucleotide sequence ID" value="NZ_RKLT01000007.1"/>
</dbReference>
<dbReference type="InterPro" id="IPR028871">
    <property type="entry name" value="BlueCu_1_BS"/>
</dbReference>
<organism evidence="11 12">
    <name type="scientific">Haloarcula nitratireducens</name>
    <dbReference type="NCBI Taxonomy" id="2487749"/>
    <lineage>
        <taxon>Archaea</taxon>
        <taxon>Methanobacteriati</taxon>
        <taxon>Methanobacteriota</taxon>
        <taxon>Stenosarchaea group</taxon>
        <taxon>Halobacteria</taxon>
        <taxon>Halobacteriales</taxon>
        <taxon>Haloarculaceae</taxon>
        <taxon>Haloarcula</taxon>
    </lineage>
</organism>
<feature type="binding site" evidence="9">
    <location>
        <position position="134"/>
    </location>
    <ligand>
        <name>Cu cation</name>
        <dbReference type="ChEBI" id="CHEBI:23378"/>
    </ligand>
</feature>
<comment type="cofactor">
    <cofactor evidence="9">
        <name>Cu cation</name>
        <dbReference type="ChEBI" id="CHEBI:23378"/>
    </cofactor>
    <text evidence="9">Binds 1 copper ion per subunit.</text>
</comment>
<dbReference type="PROSITE" id="PS00196">
    <property type="entry name" value="COPPER_BLUE"/>
    <property type="match status" value="1"/>
</dbReference>
<dbReference type="SUPFAM" id="SSF49503">
    <property type="entry name" value="Cupredoxins"/>
    <property type="match status" value="1"/>
</dbReference>
<evidence type="ECO:0000256" key="4">
    <source>
        <dbReference type="ARBA" id="ARBA00022723"/>
    </source>
</evidence>
<dbReference type="PRINTS" id="PR00155">
    <property type="entry name" value="AMICYANIN"/>
</dbReference>
<keyword evidence="5" id="KW-0574">Periplasm</keyword>
<dbReference type="InterPro" id="IPR006311">
    <property type="entry name" value="TAT_signal"/>
</dbReference>
<evidence type="ECO:0000256" key="1">
    <source>
        <dbReference type="ARBA" id="ARBA00004370"/>
    </source>
</evidence>
<comment type="subcellular location">
    <subcellularLocation>
        <location evidence="1">Membrane</location>
    </subcellularLocation>
    <subcellularLocation>
        <location evidence="2">Periplasm</location>
    </subcellularLocation>
</comment>
<accession>A0AAW4PFQ3</accession>
<evidence type="ECO:0000313" key="11">
    <source>
        <dbReference type="EMBL" id="MBX0296488.1"/>
    </source>
</evidence>
<feature type="binding site" evidence="9">
    <location>
        <position position="139"/>
    </location>
    <ligand>
        <name>Cu cation</name>
        <dbReference type="ChEBI" id="CHEBI:23378"/>
    </ligand>
</feature>
<keyword evidence="8" id="KW-0472">Membrane</keyword>
<evidence type="ECO:0000256" key="9">
    <source>
        <dbReference type="PIRSR" id="PIRSR602386-1"/>
    </source>
</evidence>
<keyword evidence="6" id="KW-0249">Electron transport</keyword>
<dbReference type="InterPro" id="IPR017533">
    <property type="entry name" value="Halocyanin"/>
</dbReference>
<feature type="binding site" evidence="9">
    <location>
        <position position="96"/>
    </location>
    <ligand>
        <name>Cu cation</name>
        <dbReference type="ChEBI" id="CHEBI:23378"/>
    </ligand>
</feature>
<dbReference type="CDD" id="cd04220">
    <property type="entry name" value="Halocyanin"/>
    <property type="match status" value="1"/>
</dbReference>
<dbReference type="Proteomes" id="UP001430455">
    <property type="component" value="Unassembled WGS sequence"/>
</dbReference>
<evidence type="ECO:0000256" key="8">
    <source>
        <dbReference type="ARBA" id="ARBA00023136"/>
    </source>
</evidence>
<keyword evidence="3" id="KW-0813">Transport</keyword>
<evidence type="ECO:0000256" key="7">
    <source>
        <dbReference type="ARBA" id="ARBA00023008"/>
    </source>
</evidence>
<dbReference type="EMBL" id="RKLT01000007">
    <property type="protein sequence ID" value="MBX0296488.1"/>
    <property type="molecule type" value="Genomic_DNA"/>
</dbReference>
<dbReference type="PANTHER" id="PTHR34192">
    <property type="entry name" value="PLASTOCYANIN MAJOR ISOFORM, CHLOROPLASTIC-RELATED"/>
    <property type="match status" value="1"/>
</dbReference>
<proteinExistence type="predicted"/>
<keyword evidence="4 9" id="KW-0479">Metal-binding</keyword>
<dbReference type="InterPro" id="IPR008972">
    <property type="entry name" value="Cupredoxin"/>
</dbReference>
<name>A0AAW4PFQ3_9EURY</name>
<evidence type="ECO:0000256" key="6">
    <source>
        <dbReference type="ARBA" id="ARBA00022982"/>
    </source>
</evidence>
<feature type="binding site" evidence="9">
    <location>
        <position position="131"/>
    </location>
    <ligand>
        <name>Cu cation</name>
        <dbReference type="ChEBI" id="CHEBI:23378"/>
    </ligand>
</feature>
<dbReference type="InterPro" id="IPR002386">
    <property type="entry name" value="Amicyanin/Pseudoazurin"/>
</dbReference>
<keyword evidence="12" id="KW-1185">Reference proteome</keyword>
<dbReference type="Gene3D" id="2.60.40.420">
    <property type="entry name" value="Cupredoxins - blue copper proteins"/>
    <property type="match status" value="1"/>
</dbReference>
<evidence type="ECO:0000256" key="5">
    <source>
        <dbReference type="ARBA" id="ARBA00022764"/>
    </source>
</evidence>
<feature type="domain" description="Blue (type 1) copper" evidence="10">
    <location>
        <begin position="62"/>
        <end position="145"/>
    </location>
</feature>
<sequence length="202" mass="20573">MTAETYSRRSVLRAGAGVAVGGAALGNARPARAQTAFDGWLDGVENYDGVVDETGSDSVTIEVGVEANGGNFGFGPAAVRVDPGTTVTWKWVNGSHNVVDDAGNFESEMTNETGFTFEQTFEETGVAKYFCLPHKSMGMKGVVVVGDAEIGGSGGQSSGGSGSSAGDLSAADWGTAALALSLVAGLLSPLAFAPVVKRDDDR</sequence>